<organism evidence="2">
    <name type="scientific">Anguilla anguilla</name>
    <name type="common">European freshwater eel</name>
    <name type="synonym">Muraena anguilla</name>
    <dbReference type="NCBI Taxonomy" id="7936"/>
    <lineage>
        <taxon>Eukaryota</taxon>
        <taxon>Metazoa</taxon>
        <taxon>Chordata</taxon>
        <taxon>Craniata</taxon>
        <taxon>Vertebrata</taxon>
        <taxon>Euteleostomi</taxon>
        <taxon>Actinopterygii</taxon>
        <taxon>Neopterygii</taxon>
        <taxon>Teleostei</taxon>
        <taxon>Anguilliformes</taxon>
        <taxon>Anguillidae</taxon>
        <taxon>Anguilla</taxon>
    </lineage>
</organism>
<dbReference type="EMBL" id="GBXM01055292">
    <property type="protein sequence ID" value="JAH53285.1"/>
    <property type="molecule type" value="Transcribed_RNA"/>
</dbReference>
<evidence type="ECO:0000313" key="2">
    <source>
        <dbReference type="EMBL" id="JAH53285.1"/>
    </source>
</evidence>
<proteinExistence type="predicted"/>
<feature type="chain" id="PRO_5002433073" evidence="1">
    <location>
        <begin position="17"/>
        <end position="34"/>
    </location>
</feature>
<feature type="signal peptide" evidence="1">
    <location>
        <begin position="1"/>
        <end position="16"/>
    </location>
</feature>
<reference evidence="2" key="2">
    <citation type="journal article" date="2015" name="Fish Shellfish Immunol.">
        <title>Early steps in the European eel (Anguilla anguilla)-Vibrio vulnificus interaction in the gills: Role of the RtxA13 toxin.</title>
        <authorList>
            <person name="Callol A."/>
            <person name="Pajuelo D."/>
            <person name="Ebbesson L."/>
            <person name="Teles M."/>
            <person name="MacKenzie S."/>
            <person name="Amaro C."/>
        </authorList>
    </citation>
    <scope>NUCLEOTIDE SEQUENCE</scope>
</reference>
<evidence type="ECO:0000256" key="1">
    <source>
        <dbReference type="SAM" id="SignalP"/>
    </source>
</evidence>
<accession>A0A0E9TKA6</accession>
<protein>
    <submittedName>
        <fullName evidence="2">Uncharacterized protein</fullName>
    </submittedName>
</protein>
<keyword evidence="1" id="KW-0732">Signal</keyword>
<reference evidence="2" key="1">
    <citation type="submission" date="2014-11" db="EMBL/GenBank/DDBJ databases">
        <authorList>
            <person name="Amaro Gonzalez C."/>
        </authorList>
    </citation>
    <scope>NUCLEOTIDE SEQUENCE</scope>
</reference>
<name>A0A0E9TKA6_ANGAN</name>
<dbReference type="AlphaFoldDB" id="A0A0E9TKA6"/>
<sequence>MVWGIGWGMRVCGARCAVCGGGVFCHGVGYRVTG</sequence>